<dbReference type="PANTHER" id="PTHR37694">
    <property type="entry name" value="SLR8022 PROTEIN"/>
    <property type="match status" value="1"/>
</dbReference>
<dbReference type="SUPFAM" id="SSF51182">
    <property type="entry name" value="RmlC-like cupins"/>
    <property type="match status" value="2"/>
</dbReference>
<comment type="caution">
    <text evidence="2">The sequence shown here is derived from an EMBL/GenBank/DDBJ whole genome shotgun (WGS) entry which is preliminary data.</text>
</comment>
<accession>A0ABU4WBX6</accession>
<evidence type="ECO:0000313" key="3">
    <source>
        <dbReference type="Proteomes" id="UP001279681"/>
    </source>
</evidence>
<dbReference type="InterPro" id="IPR011051">
    <property type="entry name" value="RmlC_Cupin_sf"/>
</dbReference>
<name>A0ABU4WBX6_9FUSO</name>
<dbReference type="RefSeq" id="WP_320313591.1">
    <property type="nucleotide sequence ID" value="NZ_JAVIKH010000007.1"/>
</dbReference>
<feature type="domain" description="Cupin type-2" evidence="1">
    <location>
        <begin position="42"/>
        <end position="107"/>
    </location>
</feature>
<dbReference type="EMBL" id="JAVIKH010000007">
    <property type="protein sequence ID" value="MDX8336189.1"/>
    <property type="molecule type" value="Genomic_DNA"/>
</dbReference>
<gene>
    <name evidence="2" type="ORF">RFV38_06745</name>
</gene>
<protein>
    <submittedName>
        <fullName evidence="2">Cupin domain-containing protein</fullName>
    </submittedName>
</protein>
<dbReference type="InterPro" id="IPR013096">
    <property type="entry name" value="Cupin_2"/>
</dbReference>
<sequence length="222" mass="25147">MKAIKNIEFNKIMNLEKIVPYGDKTINSLMVALKNSLNMTIFSFDENEMLSEHSAPADALVYILDGELEISINKIKHNVKKGQMILMPANILHALKALKKSKMLLIIVKKQEDLGGFINLNYSKEIQMKDILVGFEGGVVSKRIIDLKDLTSLMFAMSENQEIEHNQTEGELFILNLDGELDIIIGDNQELMKKDDIIVIPPNVLYQIKAKTDSKFILIEIN</sequence>
<proteinExistence type="predicted"/>
<evidence type="ECO:0000259" key="1">
    <source>
        <dbReference type="Pfam" id="PF07883"/>
    </source>
</evidence>
<dbReference type="InterPro" id="IPR014710">
    <property type="entry name" value="RmlC-like_jellyroll"/>
</dbReference>
<keyword evidence="3" id="KW-1185">Reference proteome</keyword>
<dbReference type="Proteomes" id="UP001279681">
    <property type="component" value="Unassembled WGS sequence"/>
</dbReference>
<evidence type="ECO:0000313" key="2">
    <source>
        <dbReference type="EMBL" id="MDX8336189.1"/>
    </source>
</evidence>
<dbReference type="PANTHER" id="PTHR37694:SF1">
    <property type="entry name" value="SLR8022 PROTEIN"/>
    <property type="match status" value="1"/>
</dbReference>
<reference evidence="3" key="1">
    <citation type="submission" date="2023-07" db="EMBL/GenBank/DDBJ databases">
        <authorList>
            <person name="Colorado M.A."/>
            <person name="Villamil L.M."/>
            <person name="Melo J.F."/>
            <person name="Rodriguez J.A."/>
            <person name="Ruiz R.Y."/>
        </authorList>
    </citation>
    <scope>NUCLEOTIDE SEQUENCE [LARGE SCALE GENOMIC DNA]</scope>
    <source>
        <strain evidence="3">C33</strain>
    </source>
</reference>
<dbReference type="CDD" id="cd02230">
    <property type="entry name" value="cupin_HP0902-like"/>
    <property type="match status" value="1"/>
</dbReference>
<organism evidence="2 3">
    <name type="scientific">Candidatus Cetobacterium colombiensis</name>
    <dbReference type="NCBI Taxonomy" id="3073100"/>
    <lineage>
        <taxon>Bacteria</taxon>
        <taxon>Fusobacteriati</taxon>
        <taxon>Fusobacteriota</taxon>
        <taxon>Fusobacteriia</taxon>
        <taxon>Fusobacteriales</taxon>
        <taxon>Fusobacteriaceae</taxon>
        <taxon>Cetobacterium</taxon>
    </lineage>
</organism>
<dbReference type="Gene3D" id="2.60.120.10">
    <property type="entry name" value="Jelly Rolls"/>
    <property type="match status" value="2"/>
</dbReference>
<dbReference type="Pfam" id="PF07883">
    <property type="entry name" value="Cupin_2"/>
    <property type="match status" value="1"/>
</dbReference>